<comment type="similarity">
    <text evidence="2 5">Belongs to the flagella basal body rod proteins family.</text>
</comment>
<keyword evidence="10" id="KW-0966">Cell projection</keyword>
<feature type="domain" description="Flagellar hook protein FlgE/F/G-like D1" evidence="9">
    <location>
        <begin position="82"/>
        <end position="141"/>
    </location>
</feature>
<comment type="function">
    <text evidence="5">A flexible structure which links the flagellar filament to the drive apparatus in the basal body.</text>
</comment>
<dbReference type="Pfam" id="PF07559">
    <property type="entry name" value="FlgE_D2"/>
    <property type="match status" value="1"/>
</dbReference>
<feature type="domain" description="Flagellar basal body rod protein N-terminal" evidence="6">
    <location>
        <begin position="6"/>
        <end position="33"/>
    </location>
</feature>
<gene>
    <name evidence="10" type="ORF">AQPW35_39640</name>
</gene>
<dbReference type="Pfam" id="PF00460">
    <property type="entry name" value="Flg_bb_rod"/>
    <property type="match status" value="1"/>
</dbReference>
<keyword evidence="10" id="KW-0282">Flagellum</keyword>
<comment type="subcellular location">
    <subcellularLocation>
        <location evidence="1 5">Bacterial flagellum basal body</location>
    </subcellularLocation>
</comment>
<keyword evidence="10" id="KW-0969">Cilium</keyword>
<dbReference type="Pfam" id="PF06429">
    <property type="entry name" value="Flg_bbr_C"/>
    <property type="match status" value="1"/>
</dbReference>
<protein>
    <recommendedName>
        <fullName evidence="3 5">Flagellar hook protein FlgE</fullName>
    </recommendedName>
</protein>
<keyword evidence="4 5" id="KW-0975">Bacterial flagellum</keyword>
<evidence type="ECO:0000256" key="5">
    <source>
        <dbReference type="RuleBase" id="RU362116"/>
    </source>
</evidence>
<dbReference type="GO" id="GO:0009425">
    <property type="term" value="C:bacterial-type flagellum basal body"/>
    <property type="evidence" value="ECO:0007669"/>
    <property type="project" value="UniProtKB-SubCell"/>
</dbReference>
<dbReference type="AlphaFoldDB" id="A0A480AU17"/>
<dbReference type="GO" id="GO:0009424">
    <property type="term" value="C:bacterial-type flagellum hook"/>
    <property type="evidence" value="ECO:0007669"/>
    <property type="project" value="TreeGrafter"/>
</dbReference>
<dbReference type="SUPFAM" id="SSF117143">
    <property type="entry name" value="Flagellar hook protein flgE"/>
    <property type="match status" value="1"/>
</dbReference>
<dbReference type="GO" id="GO:0005829">
    <property type="term" value="C:cytosol"/>
    <property type="evidence" value="ECO:0007669"/>
    <property type="project" value="TreeGrafter"/>
</dbReference>
<evidence type="ECO:0000259" key="7">
    <source>
        <dbReference type="Pfam" id="PF06429"/>
    </source>
</evidence>
<dbReference type="InterPro" id="IPR020013">
    <property type="entry name" value="Flagellar_FlgE/F/G"/>
</dbReference>
<dbReference type="NCBIfam" id="TIGR03506">
    <property type="entry name" value="FlgEFG_subfam"/>
    <property type="match status" value="1"/>
</dbReference>
<dbReference type="OrthoDB" id="8578401at2"/>
<proteinExistence type="inferred from homology"/>
<dbReference type="GO" id="GO:0071978">
    <property type="term" value="P:bacterial-type flagellum-dependent swarming motility"/>
    <property type="evidence" value="ECO:0007669"/>
    <property type="project" value="TreeGrafter"/>
</dbReference>
<dbReference type="PANTHER" id="PTHR30435">
    <property type="entry name" value="FLAGELLAR PROTEIN"/>
    <property type="match status" value="1"/>
</dbReference>
<dbReference type="EMBL" id="BJCL01000012">
    <property type="protein sequence ID" value="GCL64883.1"/>
    <property type="molecule type" value="Genomic_DNA"/>
</dbReference>
<evidence type="ECO:0000259" key="9">
    <source>
        <dbReference type="Pfam" id="PF22692"/>
    </source>
</evidence>
<dbReference type="InterPro" id="IPR011491">
    <property type="entry name" value="FlgE_D2"/>
</dbReference>
<sequence>MSFQQGVSGLTASARNLEVIGNNVANASTVGAKVARAEFADVYARAISGGASSIGLGVSQTAVTQQFSQGSFKSTDGPLDMAINGGGFFQLKDLSGNSQFTRNGQFKVDRDGFITNTQGARLLGYPANDQGVLVPGQAQPLVLPTAGIKPSVTTAVTLELNLDARASSLYDETVTPLIDFNDAKTYNNATSVNVYDSKGQEVSLTYYFQKAAADTWNVYAAANGAVVNPDGEGLPQPISTITFPPNGTAPINLEDDTLPLAPIAFDVPATSNFQGAVTEPIPGVELDMSTLTQYGAIFGVTNVTQDGFPPGQLNAIKIQPNGIVLATYSSGQSTPVGQVELVTFRNVQGLQPLGGNVWGATFESGDAVPGTPGSGNLGVLQAGVVEESNVDLTQELVAMMVAQRIYQANAQTIKTQDSVLQTLVNLR</sequence>
<comment type="caution">
    <text evidence="10">The sequence shown here is derived from an EMBL/GenBank/DDBJ whole genome shotgun (WGS) entry which is preliminary data.</text>
</comment>
<dbReference type="Proteomes" id="UP000301751">
    <property type="component" value="Unassembled WGS sequence"/>
</dbReference>
<dbReference type="Gene3D" id="2.60.98.20">
    <property type="entry name" value="Flagellar hook protein FlgE"/>
    <property type="match status" value="1"/>
</dbReference>
<organism evidence="10 11">
    <name type="scientific">Pseudaquabacterium pictum</name>
    <dbReference type="NCBI Taxonomy" id="2315236"/>
    <lineage>
        <taxon>Bacteria</taxon>
        <taxon>Pseudomonadati</taxon>
        <taxon>Pseudomonadota</taxon>
        <taxon>Betaproteobacteria</taxon>
        <taxon>Burkholderiales</taxon>
        <taxon>Sphaerotilaceae</taxon>
        <taxon>Pseudaquabacterium</taxon>
    </lineage>
</organism>
<reference evidence="11" key="1">
    <citation type="submission" date="2019-03" db="EMBL/GenBank/DDBJ databases">
        <title>Aquabacterium pictum sp.nov., the first bacteriochlorophyll a-containing freshwater bacterium in the genus Aquabacterium of the class Betaproteobacteria.</title>
        <authorList>
            <person name="Hirose S."/>
            <person name="Tank M."/>
            <person name="Hara E."/>
            <person name="Tamaki H."/>
            <person name="Takaichi S."/>
            <person name="Haruta S."/>
            <person name="Hanada S."/>
        </authorList>
    </citation>
    <scope>NUCLEOTIDE SEQUENCE [LARGE SCALE GENOMIC DNA]</scope>
    <source>
        <strain evidence="11">W35</strain>
    </source>
</reference>
<evidence type="ECO:0000256" key="2">
    <source>
        <dbReference type="ARBA" id="ARBA00009677"/>
    </source>
</evidence>
<evidence type="ECO:0000256" key="1">
    <source>
        <dbReference type="ARBA" id="ARBA00004117"/>
    </source>
</evidence>
<evidence type="ECO:0000313" key="10">
    <source>
        <dbReference type="EMBL" id="GCL64883.1"/>
    </source>
</evidence>
<dbReference type="InterPro" id="IPR001444">
    <property type="entry name" value="Flag_bb_rod_N"/>
</dbReference>
<dbReference type="InterPro" id="IPR053967">
    <property type="entry name" value="LlgE_F_G-like_D1"/>
</dbReference>
<evidence type="ECO:0000256" key="3">
    <source>
        <dbReference type="ARBA" id="ARBA00019015"/>
    </source>
</evidence>
<dbReference type="Pfam" id="PF22692">
    <property type="entry name" value="LlgE_F_G_D1"/>
    <property type="match status" value="1"/>
</dbReference>
<dbReference type="PANTHER" id="PTHR30435:SF1">
    <property type="entry name" value="FLAGELLAR HOOK PROTEIN FLGE"/>
    <property type="match status" value="1"/>
</dbReference>
<dbReference type="InterPro" id="IPR010930">
    <property type="entry name" value="Flg_bb/hook_C_dom"/>
</dbReference>
<dbReference type="InterPro" id="IPR037058">
    <property type="entry name" value="Falgellar_hook_FlgE_sf"/>
</dbReference>
<evidence type="ECO:0000313" key="11">
    <source>
        <dbReference type="Proteomes" id="UP000301751"/>
    </source>
</evidence>
<accession>A0A480AU17</accession>
<keyword evidence="11" id="KW-1185">Reference proteome</keyword>
<evidence type="ECO:0000259" key="6">
    <source>
        <dbReference type="Pfam" id="PF00460"/>
    </source>
</evidence>
<dbReference type="NCBIfam" id="NF004238">
    <property type="entry name" value="PRK05682.1-1"/>
    <property type="match status" value="1"/>
</dbReference>
<dbReference type="InterPro" id="IPR037925">
    <property type="entry name" value="FlgE/F/G-like"/>
</dbReference>
<name>A0A480AU17_9BURK</name>
<dbReference type="PROSITE" id="PS00588">
    <property type="entry name" value="FLAGELLA_BB_ROD"/>
    <property type="match status" value="1"/>
</dbReference>
<feature type="domain" description="Flagellar basal-body/hook protein C-terminal" evidence="7">
    <location>
        <begin position="381"/>
        <end position="426"/>
    </location>
</feature>
<dbReference type="InterPro" id="IPR019776">
    <property type="entry name" value="Flagellar_basal_body_rod_CS"/>
</dbReference>
<evidence type="ECO:0000259" key="8">
    <source>
        <dbReference type="Pfam" id="PF07559"/>
    </source>
</evidence>
<evidence type="ECO:0000256" key="4">
    <source>
        <dbReference type="ARBA" id="ARBA00023143"/>
    </source>
</evidence>
<feature type="domain" description="Flagellar hook protein FlgE D2" evidence="8">
    <location>
        <begin position="161"/>
        <end position="308"/>
    </location>
</feature>
<dbReference type="RefSeq" id="WP_137734607.1">
    <property type="nucleotide sequence ID" value="NZ_BJCL01000012.1"/>
</dbReference>